<comment type="similarity">
    <text evidence="2">Belongs to the fatty acid desaturase type 1 family.</text>
</comment>
<evidence type="ECO:0000256" key="1">
    <source>
        <dbReference type="ARBA" id="ARBA00004141"/>
    </source>
</evidence>
<sequence>MCQPPNSKQNARFTCSEHKVTILLPTAASPIGVRKFTWAEIQKSAPNKIDLATAAAQPCYVAIHGKVYDLGGEFVSWHPGGAVALSQIGNDASAAFDVFHLAATHETLANFYVGDLLETEVKKPSAWAQDIAELRDLMDKTGMYKSDKLWYLGKVASTGSLALLSIGILYLWGHTLLGVLTAATVMAFFFQQSGWLAHDFAHHQVFSNRLHNTYAAYIIGNLWQGFSVAWWKHKHSTHHSVPNVHEADPDIDTLPFLAWSEYALEGFADLSDGALAKFMVAYQPIIYFPLLSFARLTWAIQSVLWNLPNSTKLARFPTLNRIEQVAILGHYTWYLGAAFTLTPNPLYALIFLLSSQCICGFLLAAVFSVNHNGMPVYTPEQSKNMDYYELSIVTGRNVEPTMFNNWFTGGLNFQIEHHMFPTIPRHNLPRVQALVESLCKKHNVPYHTTSLMQGLAEVVGRLASVAGKARKISKQ</sequence>
<feature type="domain" description="Cytochrome b5 heme-binding" evidence="12">
    <location>
        <begin position="33"/>
        <end position="117"/>
    </location>
</feature>
<evidence type="ECO:0000256" key="9">
    <source>
        <dbReference type="ARBA" id="ARBA00023098"/>
    </source>
</evidence>
<comment type="subcellular location">
    <subcellularLocation>
        <location evidence="1">Membrane</location>
        <topology evidence="1">Multi-pass membrane protein</topology>
    </subcellularLocation>
</comment>
<dbReference type="CDD" id="cd03506">
    <property type="entry name" value="Delta6-FADS-like"/>
    <property type="match status" value="1"/>
</dbReference>
<dbReference type="InterPro" id="IPR012171">
    <property type="entry name" value="Fatty_acid_desaturase"/>
</dbReference>
<dbReference type="SUPFAM" id="SSF55856">
    <property type="entry name" value="Cytochrome b5-like heme/steroid binding domain"/>
    <property type="match status" value="1"/>
</dbReference>
<feature type="transmembrane region" description="Helical" evidence="11">
    <location>
        <begin position="176"/>
        <end position="197"/>
    </location>
</feature>
<evidence type="ECO:0000313" key="13">
    <source>
        <dbReference type="EMBL" id="KAJ3053165.1"/>
    </source>
</evidence>
<evidence type="ECO:0000259" key="12">
    <source>
        <dbReference type="PROSITE" id="PS50255"/>
    </source>
</evidence>
<keyword evidence="14" id="KW-1185">Reference proteome</keyword>
<dbReference type="PANTHER" id="PTHR19353:SF88">
    <property type="entry name" value="DELTA(5) FATTY ACID DESATURASE FAT-4"/>
    <property type="match status" value="1"/>
</dbReference>
<dbReference type="InterPro" id="IPR018506">
    <property type="entry name" value="Cyt_B5_heme-BS"/>
</dbReference>
<feature type="transmembrane region" description="Helical" evidence="11">
    <location>
        <begin position="285"/>
        <end position="307"/>
    </location>
</feature>
<evidence type="ECO:0000256" key="7">
    <source>
        <dbReference type="ARBA" id="ARBA00023002"/>
    </source>
</evidence>
<evidence type="ECO:0000256" key="5">
    <source>
        <dbReference type="ARBA" id="ARBA00022723"/>
    </source>
</evidence>
<dbReference type="AlphaFoldDB" id="A0AAD5X704"/>
<dbReference type="InterPro" id="IPR005804">
    <property type="entry name" value="FA_desaturase_dom"/>
</dbReference>
<keyword evidence="6 11" id="KW-1133">Transmembrane helix</keyword>
<protein>
    <recommendedName>
        <fullName evidence="12">Cytochrome b5 heme-binding domain-containing protein</fullName>
    </recommendedName>
</protein>
<reference evidence="13" key="1">
    <citation type="submission" date="2020-05" db="EMBL/GenBank/DDBJ databases">
        <title>Phylogenomic resolution of chytrid fungi.</title>
        <authorList>
            <person name="Stajich J.E."/>
            <person name="Amses K."/>
            <person name="Simmons R."/>
            <person name="Seto K."/>
            <person name="Myers J."/>
            <person name="Bonds A."/>
            <person name="Quandt C.A."/>
            <person name="Barry K."/>
            <person name="Liu P."/>
            <person name="Grigoriev I."/>
            <person name="Longcore J.E."/>
            <person name="James T.Y."/>
        </authorList>
    </citation>
    <scope>NUCLEOTIDE SEQUENCE</scope>
    <source>
        <strain evidence="13">JEL0318</strain>
    </source>
</reference>
<dbReference type="Proteomes" id="UP001212841">
    <property type="component" value="Unassembled WGS sequence"/>
</dbReference>
<keyword evidence="9" id="KW-0443">Lipid metabolism</keyword>
<accession>A0AAD5X704</accession>
<evidence type="ECO:0000256" key="10">
    <source>
        <dbReference type="ARBA" id="ARBA00023136"/>
    </source>
</evidence>
<dbReference type="Pfam" id="PF00487">
    <property type="entry name" value="FA_desaturase"/>
    <property type="match status" value="1"/>
</dbReference>
<dbReference type="Pfam" id="PF00173">
    <property type="entry name" value="Cyt-b5"/>
    <property type="match status" value="1"/>
</dbReference>
<evidence type="ECO:0000256" key="6">
    <source>
        <dbReference type="ARBA" id="ARBA00022989"/>
    </source>
</evidence>
<organism evidence="13 14">
    <name type="scientific">Rhizophlyctis rosea</name>
    <dbReference type="NCBI Taxonomy" id="64517"/>
    <lineage>
        <taxon>Eukaryota</taxon>
        <taxon>Fungi</taxon>
        <taxon>Fungi incertae sedis</taxon>
        <taxon>Chytridiomycota</taxon>
        <taxon>Chytridiomycota incertae sedis</taxon>
        <taxon>Chytridiomycetes</taxon>
        <taxon>Rhizophlyctidales</taxon>
        <taxon>Rhizophlyctidaceae</taxon>
        <taxon>Rhizophlyctis</taxon>
    </lineage>
</organism>
<dbReference type="InterPro" id="IPR036400">
    <property type="entry name" value="Cyt_B5-like_heme/steroid_sf"/>
</dbReference>
<dbReference type="PANTHER" id="PTHR19353">
    <property type="entry name" value="FATTY ACID DESATURASE 2"/>
    <property type="match status" value="1"/>
</dbReference>
<name>A0AAD5X704_9FUNG</name>
<evidence type="ECO:0000256" key="11">
    <source>
        <dbReference type="SAM" id="Phobius"/>
    </source>
</evidence>
<keyword evidence="5" id="KW-0479">Metal-binding</keyword>
<dbReference type="EMBL" id="JADGJD010000231">
    <property type="protein sequence ID" value="KAJ3053165.1"/>
    <property type="molecule type" value="Genomic_DNA"/>
</dbReference>
<keyword evidence="4 11" id="KW-0812">Transmembrane</keyword>
<dbReference type="Gene3D" id="3.10.120.10">
    <property type="entry name" value="Cytochrome b5-like heme/steroid binding domain"/>
    <property type="match status" value="1"/>
</dbReference>
<keyword evidence="8" id="KW-0408">Iron</keyword>
<dbReference type="GO" id="GO:0046872">
    <property type="term" value="F:metal ion binding"/>
    <property type="evidence" value="ECO:0007669"/>
    <property type="project" value="UniProtKB-KW"/>
</dbReference>
<keyword evidence="10 11" id="KW-0472">Membrane</keyword>
<dbReference type="PIRSF" id="PIRSF015921">
    <property type="entry name" value="FA_sphinglp_des"/>
    <property type="match status" value="1"/>
</dbReference>
<evidence type="ECO:0000256" key="8">
    <source>
        <dbReference type="ARBA" id="ARBA00023004"/>
    </source>
</evidence>
<dbReference type="GO" id="GO:0016020">
    <property type="term" value="C:membrane"/>
    <property type="evidence" value="ECO:0007669"/>
    <property type="project" value="UniProtKB-SubCell"/>
</dbReference>
<evidence type="ECO:0000256" key="3">
    <source>
        <dbReference type="ARBA" id="ARBA00022617"/>
    </source>
</evidence>
<feature type="transmembrane region" description="Helical" evidence="11">
    <location>
        <begin position="149"/>
        <end position="170"/>
    </location>
</feature>
<dbReference type="GO" id="GO:0006629">
    <property type="term" value="P:lipid metabolic process"/>
    <property type="evidence" value="ECO:0007669"/>
    <property type="project" value="UniProtKB-KW"/>
</dbReference>
<feature type="transmembrane region" description="Helical" evidence="11">
    <location>
        <begin position="346"/>
        <end position="367"/>
    </location>
</feature>
<gene>
    <name evidence="13" type="ORF">HK097_004897</name>
</gene>
<proteinExistence type="inferred from homology"/>
<comment type="caution">
    <text evidence="13">The sequence shown here is derived from an EMBL/GenBank/DDBJ whole genome shotgun (WGS) entry which is preliminary data.</text>
</comment>
<dbReference type="PROSITE" id="PS50255">
    <property type="entry name" value="CYTOCHROME_B5_2"/>
    <property type="match status" value="1"/>
</dbReference>
<keyword evidence="7" id="KW-0560">Oxidoreductase</keyword>
<dbReference type="SMART" id="SM01117">
    <property type="entry name" value="Cyt-b5"/>
    <property type="match status" value="1"/>
</dbReference>
<dbReference type="GO" id="GO:0020037">
    <property type="term" value="F:heme binding"/>
    <property type="evidence" value="ECO:0007669"/>
    <property type="project" value="InterPro"/>
</dbReference>
<evidence type="ECO:0000313" key="14">
    <source>
        <dbReference type="Proteomes" id="UP001212841"/>
    </source>
</evidence>
<keyword evidence="3" id="KW-0349">Heme</keyword>
<dbReference type="InterPro" id="IPR001199">
    <property type="entry name" value="Cyt_B5-like_heme/steroid-bd"/>
</dbReference>
<dbReference type="PROSITE" id="PS00191">
    <property type="entry name" value="CYTOCHROME_B5_1"/>
    <property type="match status" value="1"/>
</dbReference>
<evidence type="ECO:0000256" key="4">
    <source>
        <dbReference type="ARBA" id="ARBA00022692"/>
    </source>
</evidence>
<dbReference type="GO" id="GO:0016717">
    <property type="term" value="F:oxidoreductase activity, acting on paired donors, with oxidation of a pair of donors resulting in the reduction of molecular oxygen to two molecules of water"/>
    <property type="evidence" value="ECO:0007669"/>
    <property type="project" value="TreeGrafter"/>
</dbReference>
<evidence type="ECO:0000256" key="2">
    <source>
        <dbReference type="ARBA" id="ARBA00009295"/>
    </source>
</evidence>